<comment type="caution">
    <text evidence="3">The sequence shown here is derived from an EMBL/GenBank/DDBJ whole genome shotgun (WGS) entry which is preliminary data.</text>
</comment>
<keyword evidence="4" id="KW-1185">Reference proteome</keyword>
<dbReference type="Gene3D" id="2.40.70.10">
    <property type="entry name" value="Acid Proteases"/>
    <property type="match status" value="2"/>
</dbReference>
<gene>
    <name evidence="3" type="ORF">OMW55_13540</name>
</gene>
<proteinExistence type="predicted"/>
<evidence type="ECO:0000256" key="1">
    <source>
        <dbReference type="ARBA" id="ARBA00022801"/>
    </source>
</evidence>
<evidence type="ECO:0000259" key="2">
    <source>
        <dbReference type="PROSITE" id="PS50175"/>
    </source>
</evidence>
<evidence type="ECO:0000313" key="4">
    <source>
        <dbReference type="Proteomes" id="UP001526246"/>
    </source>
</evidence>
<dbReference type="InterPro" id="IPR001969">
    <property type="entry name" value="Aspartic_peptidase_AS"/>
</dbReference>
<dbReference type="PROSITE" id="PS50175">
    <property type="entry name" value="ASP_PROT_RETROV"/>
    <property type="match status" value="1"/>
</dbReference>
<dbReference type="Pfam" id="PF13975">
    <property type="entry name" value="gag-asp_proteas"/>
    <property type="match status" value="1"/>
</dbReference>
<dbReference type="Proteomes" id="UP001526246">
    <property type="component" value="Unassembled WGS sequence"/>
</dbReference>
<keyword evidence="1" id="KW-0378">Hydrolase</keyword>
<dbReference type="PROSITE" id="PS00141">
    <property type="entry name" value="ASP_PROTEASE"/>
    <property type="match status" value="2"/>
</dbReference>
<organism evidence="3 4">
    <name type="scientific">Sphingomonas arvum</name>
    <dbReference type="NCBI Taxonomy" id="2992113"/>
    <lineage>
        <taxon>Bacteria</taxon>
        <taxon>Pseudomonadati</taxon>
        <taxon>Pseudomonadota</taxon>
        <taxon>Alphaproteobacteria</taxon>
        <taxon>Sphingomonadales</taxon>
        <taxon>Sphingomonadaceae</taxon>
        <taxon>Sphingomonas</taxon>
    </lineage>
</organism>
<sequence length="315" mass="34210">MAALLTAQPGHAQTVTRLDAVSAPQAVDSTTQTQDVTFRKDDGDRMTVPVRVSGTGPFRFVVDTGADRTVVSRQIVQRLRLRSGPVASLHSVTGVDQVGTALVDRIDLSTKRMNDVNAAVLEAEHMGADGILGTDSLKSQRVQFDFGRNLLSITPSRMAWRDEPGTIVVKAKRRSGRLIVTEAYANGRPITVVVDTGSDVSIGNAAMKAMLEHRRMLRQRGTIELMSVTGAKLSGEYTMLRQLELGGVTLTDLAVVFADAHTFAQMNLNDRPALLLGMNAIRAFDKVSIDFANKKLRVLLPTSSEKLITSQLAER</sequence>
<dbReference type="CDD" id="cd05483">
    <property type="entry name" value="retropepsin_like_bacteria"/>
    <property type="match status" value="1"/>
</dbReference>
<dbReference type="SUPFAM" id="SSF50630">
    <property type="entry name" value="Acid proteases"/>
    <property type="match status" value="2"/>
</dbReference>
<accession>A0ABT3JID4</accession>
<reference evidence="3 4" key="1">
    <citation type="submission" date="2022-10" db="EMBL/GenBank/DDBJ databases">
        <title>Sphingomonas sp.</title>
        <authorList>
            <person name="Jin C."/>
        </authorList>
    </citation>
    <scope>NUCLEOTIDE SEQUENCE [LARGE SCALE GENOMIC DNA]</scope>
    <source>
        <strain evidence="3 4">BN140010</strain>
    </source>
</reference>
<feature type="domain" description="Peptidase A2" evidence="2">
    <location>
        <begin position="58"/>
        <end position="73"/>
    </location>
</feature>
<dbReference type="Pfam" id="PF13650">
    <property type="entry name" value="Asp_protease_2"/>
    <property type="match status" value="1"/>
</dbReference>
<name>A0ABT3JID4_9SPHN</name>
<dbReference type="InterPro" id="IPR034122">
    <property type="entry name" value="Retropepsin-like_bacterial"/>
</dbReference>
<dbReference type="EMBL" id="JAPDOB010000002">
    <property type="protein sequence ID" value="MCW3798833.1"/>
    <property type="molecule type" value="Genomic_DNA"/>
</dbReference>
<dbReference type="InterPro" id="IPR021109">
    <property type="entry name" value="Peptidase_aspartic_dom_sf"/>
</dbReference>
<dbReference type="InterPro" id="IPR001995">
    <property type="entry name" value="Peptidase_A2_cat"/>
</dbReference>
<dbReference type="RefSeq" id="WP_264883887.1">
    <property type="nucleotide sequence ID" value="NZ_JAPDOB010000002.1"/>
</dbReference>
<protein>
    <submittedName>
        <fullName evidence="3">Retroviral-like aspartic protease family protein</fullName>
    </submittedName>
</protein>
<evidence type="ECO:0000313" key="3">
    <source>
        <dbReference type="EMBL" id="MCW3798833.1"/>
    </source>
</evidence>